<proteinExistence type="inferred from homology"/>
<gene>
    <name evidence="10 13" type="primary">ileS</name>
    <name evidence="13" type="ORF">GB927_017565</name>
</gene>
<evidence type="ECO:0000259" key="12">
    <source>
        <dbReference type="Pfam" id="PF08264"/>
    </source>
</evidence>
<dbReference type="InterPro" id="IPR050081">
    <property type="entry name" value="Ile-tRNA_ligase"/>
</dbReference>
<evidence type="ECO:0000256" key="10">
    <source>
        <dbReference type="HAMAP-Rule" id="MF_02002"/>
    </source>
</evidence>
<comment type="caution">
    <text evidence="13">The sequence shown here is derived from an EMBL/GenBank/DDBJ whole genome shotgun (WGS) entry which is preliminary data.</text>
</comment>
<evidence type="ECO:0000256" key="5">
    <source>
        <dbReference type="ARBA" id="ARBA00022840"/>
    </source>
</evidence>
<protein>
    <recommendedName>
        <fullName evidence="10">Isoleucine--tRNA ligase</fullName>
        <ecNumber evidence="10">6.1.1.5</ecNumber>
    </recommendedName>
    <alternativeName>
        <fullName evidence="10">Isoleucyl-tRNA synthetase</fullName>
        <shortName evidence="10">IleRS</shortName>
    </alternativeName>
</protein>
<dbReference type="Gene3D" id="3.90.740.10">
    <property type="entry name" value="Valyl/Leucyl/Isoleucyl-tRNA synthetase, editing domain"/>
    <property type="match status" value="1"/>
</dbReference>
<dbReference type="InterPro" id="IPR002300">
    <property type="entry name" value="aa-tRNA-synth_Ia"/>
</dbReference>
<evidence type="ECO:0000256" key="7">
    <source>
        <dbReference type="ARBA" id="ARBA00023146"/>
    </source>
</evidence>
<evidence type="ECO:0000313" key="14">
    <source>
        <dbReference type="Proteomes" id="UP000996601"/>
    </source>
</evidence>
<reference evidence="13" key="1">
    <citation type="submission" date="2021-07" db="EMBL/GenBank/DDBJ databases">
        <title>Shinella sp. nov., a novel member of the genus Shinella from water.</title>
        <authorList>
            <person name="Deng Y."/>
        </authorList>
    </citation>
    <scope>NUCLEOTIDE SEQUENCE</scope>
    <source>
        <strain evidence="13">CPCC 100929</strain>
    </source>
</reference>
<dbReference type="PRINTS" id="PR00984">
    <property type="entry name" value="TRNASYNTHILE"/>
</dbReference>
<comment type="function">
    <text evidence="8 10">Catalyzes the attachment of isoleucine to tRNA(Ile). As IleRS can inadvertently accommodate and process structurally similar amino acids such as valine, to avoid such errors it has two additional distinct tRNA(Ile)-dependent editing activities. One activity is designated as 'pretransfer' editing and involves the hydrolysis of activated Val-AMP. The other activity is designated 'posttransfer' editing and involves deacylation of mischarged Val-tRNA(Ile).</text>
</comment>
<feature type="binding site" evidence="10">
    <location>
        <position position="660"/>
    </location>
    <ligand>
        <name>ATP</name>
        <dbReference type="ChEBI" id="CHEBI:30616"/>
    </ligand>
</feature>
<keyword evidence="14" id="KW-1185">Reference proteome</keyword>
<comment type="catalytic activity">
    <reaction evidence="9 10">
        <text>tRNA(Ile) + L-isoleucine + ATP = L-isoleucyl-tRNA(Ile) + AMP + diphosphate</text>
        <dbReference type="Rhea" id="RHEA:11060"/>
        <dbReference type="Rhea" id="RHEA-COMP:9666"/>
        <dbReference type="Rhea" id="RHEA-COMP:9695"/>
        <dbReference type="ChEBI" id="CHEBI:30616"/>
        <dbReference type="ChEBI" id="CHEBI:33019"/>
        <dbReference type="ChEBI" id="CHEBI:58045"/>
        <dbReference type="ChEBI" id="CHEBI:78442"/>
        <dbReference type="ChEBI" id="CHEBI:78528"/>
        <dbReference type="ChEBI" id="CHEBI:456215"/>
        <dbReference type="EC" id="6.1.1.5"/>
    </reaction>
</comment>
<dbReference type="EMBL" id="WHSB02000006">
    <property type="protein sequence ID" value="MCQ4631862.1"/>
    <property type="molecule type" value="Genomic_DNA"/>
</dbReference>
<feature type="binding site" evidence="10">
    <location>
        <position position="616"/>
    </location>
    <ligand>
        <name>L-isoleucyl-5'-AMP</name>
        <dbReference type="ChEBI" id="CHEBI:178002"/>
    </ligand>
</feature>
<keyword evidence="6 10" id="KW-0648">Protein biosynthesis</keyword>
<dbReference type="PANTHER" id="PTHR42765:SF1">
    <property type="entry name" value="ISOLEUCINE--TRNA LIGASE, MITOCHONDRIAL"/>
    <property type="match status" value="1"/>
</dbReference>
<evidence type="ECO:0000256" key="3">
    <source>
        <dbReference type="ARBA" id="ARBA00022598"/>
    </source>
</evidence>
<dbReference type="InterPro" id="IPR033708">
    <property type="entry name" value="Anticodon_Ile_BEm"/>
</dbReference>
<dbReference type="GO" id="GO:0004822">
    <property type="term" value="F:isoleucine-tRNA ligase activity"/>
    <property type="evidence" value="ECO:0007669"/>
    <property type="project" value="UniProtKB-EC"/>
</dbReference>
<dbReference type="SUPFAM" id="SSF52374">
    <property type="entry name" value="Nucleotidylyl transferase"/>
    <property type="match status" value="1"/>
</dbReference>
<dbReference type="InterPro" id="IPR014729">
    <property type="entry name" value="Rossmann-like_a/b/a_fold"/>
</dbReference>
<feature type="short sequence motif" description="'HIGH' region" evidence="10">
    <location>
        <begin position="64"/>
        <end position="74"/>
    </location>
</feature>
<dbReference type="InterPro" id="IPR009080">
    <property type="entry name" value="tRNAsynth_Ia_anticodon-bd"/>
</dbReference>
<comment type="caution">
    <text evidence="10">Lacks conserved residue(s) required for the propagation of feature annotation.</text>
</comment>
<dbReference type="EC" id="6.1.1.5" evidence="10"/>
<dbReference type="NCBIfam" id="TIGR00392">
    <property type="entry name" value="ileS"/>
    <property type="match status" value="1"/>
</dbReference>
<dbReference type="SUPFAM" id="SSF50677">
    <property type="entry name" value="ValRS/IleRS/LeuRS editing domain"/>
    <property type="match status" value="1"/>
</dbReference>
<keyword evidence="5 10" id="KW-0067">ATP-binding</keyword>
<dbReference type="Gene3D" id="3.40.50.620">
    <property type="entry name" value="HUPs"/>
    <property type="match status" value="2"/>
</dbReference>
<keyword evidence="3 10" id="KW-0436">Ligase</keyword>
<dbReference type="Pfam" id="PF00133">
    <property type="entry name" value="tRNA-synt_1"/>
    <property type="match status" value="1"/>
</dbReference>
<comment type="subcellular location">
    <subcellularLocation>
        <location evidence="10">Cytoplasm</location>
    </subcellularLocation>
</comment>
<name>A0ABT1R9K2_9HYPH</name>
<dbReference type="PANTHER" id="PTHR42765">
    <property type="entry name" value="SOLEUCYL-TRNA SYNTHETASE"/>
    <property type="match status" value="1"/>
</dbReference>
<sequence>MTDTPEKVDYSSTLYLPQTDFPMRAGLPTKEPETVARWQQMGLYKKLRASAAGREKFVLHDGPPYANGNIHIGHALNKILKDVITRSFQMRGFDSNYVPGWDCHGLPIEWKIEEKYREKGKNKDEVPVNEFRQECRDFAAGWIKIQAEEFKRLGIEGDFDNPYTTMNFHAEARIAGELLKIAKSGQLYRGSKPVMWSVVERTALAEAEVEYADVESDAIWVKFPIVEWKHHVATHAGPLESDQLMPVMKEVADLEGASVVIWTTTPWTIPGNRGIAFSSRYPYGLYEVESAQNDFGPQPGEKLIFATRLADESAAKAKLTFKFLRDIAPEELEAVVCAHPLASLGYDFKVPLLDGDHVTDDAGTGFVHTAPGHGREDFDAWTAAARALEARGISSKIPFTVDDAGFYTADAPGFDGARVMDDNGKKGDANERVIKALIAASNLFARGRIKHSYPHSWRSKKPVIFRNTPQWFVYMDKELGDGTTLRSRSLNAIDETRFVPAAGQNRLRAMIEGRPDWVLSRQRAWGVPIAVFADEKGEVLIDEAVNARILEAFEQEGADAWFAEGAKERFLGNDHDPAKWTQVMDILDVWFDSGSTHTFTLEDRPDLKWPADVYLEGSDQHRGWFHSSLLESAATRGRAPYNAVITHGFTMDEKGEKMSKSKGNVVSPQDVMKESGADILRLWVMTTDYWEDQRLGKTIIQTNIDAYRKLRNTVRWMLGTLAHDTGEEIAYADMPELEKLMLHRLSELDAVVREGYDAFDFKKIARSLIDFSNVELSAFYFDVRKDALYCDAPSSLKRRASLAVIRKLFECLVTWLAPMLPFTTEEAWLSLKPDAVSVHLEQFPVVPAEWRNDALEAKWEKIRAVRSVVTGALEIERREKRIGASLEAAPVVHIDDPELLAALEGQDFAEICITSAITLVAGEGPANAFRLQDVAKVSVEPQLAEGRKCARSWRITTDVGADPDYPDVSARDAAALREIGFRRAA</sequence>
<dbReference type="InterPro" id="IPR023585">
    <property type="entry name" value="Ile-tRNA-ligase_type1"/>
</dbReference>
<dbReference type="RefSeq" id="WP_256118496.1">
    <property type="nucleotide sequence ID" value="NZ_WHSB02000006.1"/>
</dbReference>
<dbReference type="Gene3D" id="1.10.730.20">
    <property type="match status" value="1"/>
</dbReference>
<dbReference type="HAMAP" id="MF_02002">
    <property type="entry name" value="Ile_tRNA_synth_type1"/>
    <property type="match status" value="1"/>
</dbReference>
<dbReference type="SUPFAM" id="SSF47323">
    <property type="entry name" value="Anticodon-binding domain of a subclass of class I aminoacyl-tRNA synthetases"/>
    <property type="match status" value="1"/>
</dbReference>
<dbReference type="CDD" id="cd07960">
    <property type="entry name" value="Anticodon_Ia_Ile_BEm"/>
    <property type="match status" value="1"/>
</dbReference>
<feature type="domain" description="Methionyl/Valyl/Leucyl/Isoleucyl-tRNA synthetase anticodon-binding" evidence="12">
    <location>
        <begin position="739"/>
        <end position="888"/>
    </location>
</feature>
<comment type="domain">
    <text evidence="10">IleRS has two distinct active sites: one for aminoacylation and one for editing. The misactivated valine is translocated from the active site to the editing site, which sterically excludes the correctly activated isoleucine. The single editing site contains two valyl binding pockets, one specific for each substrate (Val-AMP or Val-tRNA(Ile)).</text>
</comment>
<keyword evidence="4 10" id="KW-0547">Nucleotide-binding</keyword>
<evidence type="ECO:0000256" key="4">
    <source>
        <dbReference type="ARBA" id="ARBA00022741"/>
    </source>
</evidence>
<evidence type="ECO:0000256" key="2">
    <source>
        <dbReference type="ARBA" id="ARBA00022490"/>
    </source>
</evidence>
<dbReference type="InterPro" id="IPR002301">
    <property type="entry name" value="Ile-tRNA-ligase"/>
</dbReference>
<dbReference type="InterPro" id="IPR013155">
    <property type="entry name" value="M/V/L/I-tRNA-synth_anticd-bd"/>
</dbReference>
<dbReference type="PROSITE" id="PS00178">
    <property type="entry name" value="AA_TRNA_LIGASE_I"/>
    <property type="match status" value="1"/>
</dbReference>
<evidence type="ECO:0000259" key="11">
    <source>
        <dbReference type="Pfam" id="PF00133"/>
    </source>
</evidence>
<feature type="domain" description="Aminoacyl-tRNA synthetase class Ia" evidence="11">
    <location>
        <begin position="35"/>
        <end position="694"/>
    </location>
</feature>
<evidence type="ECO:0000256" key="9">
    <source>
        <dbReference type="ARBA" id="ARBA00048359"/>
    </source>
</evidence>
<dbReference type="Proteomes" id="UP000996601">
    <property type="component" value="Unassembled WGS sequence"/>
</dbReference>
<keyword evidence="7 10" id="KW-0030">Aminoacyl-tRNA synthetase</keyword>
<evidence type="ECO:0000256" key="1">
    <source>
        <dbReference type="ARBA" id="ARBA00006887"/>
    </source>
</evidence>
<dbReference type="InterPro" id="IPR009008">
    <property type="entry name" value="Val/Leu/Ile-tRNA-synth_edit"/>
</dbReference>
<evidence type="ECO:0000313" key="13">
    <source>
        <dbReference type="EMBL" id="MCQ4631862.1"/>
    </source>
</evidence>
<evidence type="ECO:0000256" key="6">
    <source>
        <dbReference type="ARBA" id="ARBA00022917"/>
    </source>
</evidence>
<evidence type="ECO:0000256" key="8">
    <source>
        <dbReference type="ARBA" id="ARBA00025217"/>
    </source>
</evidence>
<organism evidence="13 14">
    <name type="scientific">Shinella lacus</name>
    <dbReference type="NCBI Taxonomy" id="2654216"/>
    <lineage>
        <taxon>Bacteria</taxon>
        <taxon>Pseudomonadati</taxon>
        <taxon>Pseudomonadota</taxon>
        <taxon>Alphaproteobacteria</taxon>
        <taxon>Hyphomicrobiales</taxon>
        <taxon>Rhizobiaceae</taxon>
        <taxon>Shinella</taxon>
    </lineage>
</organism>
<dbReference type="InterPro" id="IPR001412">
    <property type="entry name" value="aa-tRNA-synth_I_CS"/>
</dbReference>
<comment type="subunit">
    <text evidence="10">Monomer.</text>
</comment>
<comment type="similarity">
    <text evidence="1 10">Belongs to the class-I aminoacyl-tRNA synthetase family. IleS type 1 subfamily.</text>
</comment>
<keyword evidence="2 10" id="KW-0963">Cytoplasm</keyword>
<dbReference type="Pfam" id="PF08264">
    <property type="entry name" value="Anticodon_1"/>
    <property type="match status" value="1"/>
</dbReference>
<feature type="short sequence motif" description="'KMSKS' region" evidence="10">
    <location>
        <begin position="657"/>
        <end position="661"/>
    </location>
</feature>
<dbReference type="Gene3D" id="1.10.10.830">
    <property type="entry name" value="Ile-tRNA synthetase CP2 domain-like"/>
    <property type="match status" value="1"/>
</dbReference>
<accession>A0ABT1R9K2</accession>